<feature type="non-terminal residue" evidence="2">
    <location>
        <position position="155"/>
    </location>
</feature>
<reference evidence="2" key="1">
    <citation type="journal article" date="2014" name="Front. Microbiol.">
        <title>High frequency of phylogenetically diverse reductive dehalogenase-homologous genes in deep subseafloor sedimentary metagenomes.</title>
        <authorList>
            <person name="Kawai M."/>
            <person name="Futagami T."/>
            <person name="Toyoda A."/>
            <person name="Takaki Y."/>
            <person name="Nishi S."/>
            <person name="Hori S."/>
            <person name="Arai W."/>
            <person name="Tsubouchi T."/>
            <person name="Morono Y."/>
            <person name="Uchiyama I."/>
            <person name="Ito T."/>
            <person name="Fujiyama A."/>
            <person name="Inagaki F."/>
            <person name="Takami H."/>
        </authorList>
    </citation>
    <scope>NUCLEOTIDE SEQUENCE</scope>
    <source>
        <strain evidence="2">Expedition CK06-06</strain>
    </source>
</reference>
<feature type="non-terminal residue" evidence="2">
    <location>
        <position position="1"/>
    </location>
</feature>
<evidence type="ECO:0000313" key="2">
    <source>
        <dbReference type="EMBL" id="GAJ17399.1"/>
    </source>
</evidence>
<sequence length="155" mass="17955">LIELEGSEDFVQRNLNEFKEKITNFQKPDKFPERVQEKTTPPLSNKPTKKTIKTKAFSKNPEPIAFNTQEDSSNEKPSLKNFISQKKPQTNKEILVCIAFYLKKYLKLTKFKEGHISHAYLDLKKTRPSAFHQFFLDTKNSTTWITPGDGGSDTW</sequence>
<comment type="caution">
    <text evidence="2">The sequence shown here is derived from an EMBL/GenBank/DDBJ whole genome shotgun (WGS) entry which is preliminary data.</text>
</comment>
<dbReference type="EMBL" id="BARW01039014">
    <property type="protein sequence ID" value="GAJ17399.1"/>
    <property type="molecule type" value="Genomic_DNA"/>
</dbReference>
<name>X1UIP7_9ZZZZ</name>
<evidence type="ECO:0000256" key="1">
    <source>
        <dbReference type="SAM" id="MobiDB-lite"/>
    </source>
</evidence>
<accession>X1UIP7</accession>
<protein>
    <submittedName>
        <fullName evidence="2">Uncharacterized protein</fullName>
    </submittedName>
</protein>
<organism evidence="2">
    <name type="scientific">marine sediment metagenome</name>
    <dbReference type="NCBI Taxonomy" id="412755"/>
    <lineage>
        <taxon>unclassified sequences</taxon>
        <taxon>metagenomes</taxon>
        <taxon>ecological metagenomes</taxon>
    </lineage>
</organism>
<feature type="region of interest" description="Disordered" evidence="1">
    <location>
        <begin position="29"/>
        <end position="84"/>
    </location>
</feature>
<proteinExistence type="predicted"/>
<gene>
    <name evidence="2" type="ORF">S12H4_59625</name>
</gene>
<dbReference type="AlphaFoldDB" id="X1UIP7"/>